<accession>A0AAP0RR41</accession>
<sequence length="88" mass="10157">MVSKSTLQLWEVGVWDSGRHDKAGHHISVTQSLTLFSKLQASRKAAAREESDGERIGERREAYTAAPERRERWRENRREKGGLLSPRR</sequence>
<evidence type="ECO:0000256" key="1">
    <source>
        <dbReference type="SAM" id="MobiDB-lite"/>
    </source>
</evidence>
<evidence type="ECO:0000313" key="3">
    <source>
        <dbReference type="Proteomes" id="UP001415857"/>
    </source>
</evidence>
<dbReference type="EMBL" id="JBBPBK010000006">
    <property type="protein sequence ID" value="KAK9283092.1"/>
    <property type="molecule type" value="Genomic_DNA"/>
</dbReference>
<gene>
    <name evidence="2" type="ORF">L1049_011322</name>
</gene>
<comment type="caution">
    <text evidence="2">The sequence shown here is derived from an EMBL/GenBank/DDBJ whole genome shotgun (WGS) entry which is preliminary data.</text>
</comment>
<protein>
    <submittedName>
        <fullName evidence="2">Uncharacterized protein</fullName>
    </submittedName>
</protein>
<dbReference type="Proteomes" id="UP001415857">
    <property type="component" value="Unassembled WGS sequence"/>
</dbReference>
<keyword evidence="3" id="KW-1185">Reference proteome</keyword>
<feature type="compositionally biased region" description="Basic and acidic residues" evidence="1">
    <location>
        <begin position="46"/>
        <end position="81"/>
    </location>
</feature>
<dbReference type="AlphaFoldDB" id="A0AAP0RR41"/>
<organism evidence="2 3">
    <name type="scientific">Liquidambar formosana</name>
    <name type="common">Formosan gum</name>
    <dbReference type="NCBI Taxonomy" id="63359"/>
    <lineage>
        <taxon>Eukaryota</taxon>
        <taxon>Viridiplantae</taxon>
        <taxon>Streptophyta</taxon>
        <taxon>Embryophyta</taxon>
        <taxon>Tracheophyta</taxon>
        <taxon>Spermatophyta</taxon>
        <taxon>Magnoliopsida</taxon>
        <taxon>eudicotyledons</taxon>
        <taxon>Gunneridae</taxon>
        <taxon>Pentapetalae</taxon>
        <taxon>Saxifragales</taxon>
        <taxon>Altingiaceae</taxon>
        <taxon>Liquidambar</taxon>
    </lineage>
</organism>
<feature type="region of interest" description="Disordered" evidence="1">
    <location>
        <begin position="46"/>
        <end position="88"/>
    </location>
</feature>
<name>A0AAP0RR41_LIQFO</name>
<reference evidence="2 3" key="1">
    <citation type="journal article" date="2024" name="Plant J.">
        <title>Genome sequences and population genomics reveal climatic adaptation and genomic divergence between two closely related sweetgum species.</title>
        <authorList>
            <person name="Xu W.Q."/>
            <person name="Ren C.Q."/>
            <person name="Zhang X.Y."/>
            <person name="Comes H.P."/>
            <person name="Liu X.H."/>
            <person name="Li Y.G."/>
            <person name="Kettle C.J."/>
            <person name="Jalonen R."/>
            <person name="Gaisberger H."/>
            <person name="Ma Y.Z."/>
            <person name="Qiu Y.X."/>
        </authorList>
    </citation>
    <scope>NUCLEOTIDE SEQUENCE [LARGE SCALE GENOMIC DNA]</scope>
    <source>
        <strain evidence="2">Hangzhou</strain>
    </source>
</reference>
<proteinExistence type="predicted"/>
<evidence type="ECO:0000313" key="2">
    <source>
        <dbReference type="EMBL" id="KAK9283092.1"/>
    </source>
</evidence>